<dbReference type="EnsemblPlants" id="MELO3C022713.2.1">
    <property type="protein sequence ID" value="MELO3C022713.2.1"/>
    <property type="gene ID" value="MELO3C022713.2"/>
</dbReference>
<dbReference type="AlphaFoldDB" id="A0A9I9DT52"/>
<evidence type="ECO:0000313" key="1">
    <source>
        <dbReference type="EnsemblPlants" id="MELO3C022713.2.1"/>
    </source>
</evidence>
<accession>A0A9I9DT52</accession>
<sequence>MENKFLSRIIARNNGIPKSNVGSYMVVHQEVRNTLPTTKRAQGEHM</sequence>
<reference evidence="1" key="1">
    <citation type="submission" date="2023-03" db="UniProtKB">
        <authorList>
            <consortium name="EnsemblPlants"/>
        </authorList>
    </citation>
    <scope>IDENTIFICATION</scope>
</reference>
<organism evidence="1">
    <name type="scientific">Cucumis melo</name>
    <name type="common">Muskmelon</name>
    <dbReference type="NCBI Taxonomy" id="3656"/>
    <lineage>
        <taxon>Eukaryota</taxon>
        <taxon>Viridiplantae</taxon>
        <taxon>Streptophyta</taxon>
        <taxon>Embryophyta</taxon>
        <taxon>Tracheophyta</taxon>
        <taxon>Spermatophyta</taxon>
        <taxon>Magnoliopsida</taxon>
        <taxon>eudicotyledons</taxon>
        <taxon>Gunneridae</taxon>
        <taxon>Pentapetalae</taxon>
        <taxon>rosids</taxon>
        <taxon>fabids</taxon>
        <taxon>Cucurbitales</taxon>
        <taxon>Cucurbitaceae</taxon>
        <taxon>Benincaseae</taxon>
        <taxon>Cucumis</taxon>
    </lineage>
</organism>
<dbReference type="Gramene" id="MELO3C022713.2.1">
    <property type="protein sequence ID" value="MELO3C022713.2.1"/>
    <property type="gene ID" value="MELO3C022713.2"/>
</dbReference>
<protein>
    <submittedName>
        <fullName evidence="1">Uncharacterized protein</fullName>
    </submittedName>
</protein>
<proteinExistence type="predicted"/>
<name>A0A9I9DT52_CUCME</name>